<proteinExistence type="predicted"/>
<evidence type="ECO:0000313" key="1">
    <source>
        <dbReference type="EMBL" id="CFQ69873.1"/>
    </source>
</evidence>
<protein>
    <submittedName>
        <fullName evidence="1">Uncharacterized protein</fullName>
    </submittedName>
</protein>
<gene>
    <name evidence="1" type="ORF">ERS137941_03213</name>
</gene>
<reference evidence="1 2" key="1">
    <citation type="submission" date="2015-03" db="EMBL/GenBank/DDBJ databases">
        <authorList>
            <person name="Murphy D."/>
        </authorList>
    </citation>
    <scope>NUCLEOTIDE SEQUENCE [LARGE SCALE GENOMIC DNA]</scope>
    <source>
        <strain evidence="1 2">IP26249</strain>
    </source>
</reference>
<dbReference type="EMBL" id="CGBR01000027">
    <property type="protein sequence ID" value="CFQ69873.1"/>
    <property type="molecule type" value="Genomic_DNA"/>
</dbReference>
<dbReference type="AlphaFoldDB" id="A0A0T9SLV0"/>
<accession>A0A0T9SLV0</accession>
<dbReference type="PATRIC" id="fig|630.33.peg.3579"/>
<dbReference type="Proteomes" id="UP000048841">
    <property type="component" value="Unassembled WGS sequence"/>
</dbReference>
<organism evidence="1 2">
    <name type="scientific">Yersinia enterocolitica</name>
    <dbReference type="NCBI Taxonomy" id="630"/>
    <lineage>
        <taxon>Bacteria</taxon>
        <taxon>Pseudomonadati</taxon>
        <taxon>Pseudomonadota</taxon>
        <taxon>Gammaproteobacteria</taxon>
        <taxon>Enterobacterales</taxon>
        <taxon>Yersiniaceae</taxon>
        <taxon>Yersinia</taxon>
    </lineage>
</organism>
<sequence length="86" mass="9750">MEISKKDSDKLEGRTFNLPSGLKYQAINECEIALIRLLLEDSKELQKLKPNAKTNQNIRLAESMLSNQAAVKRGYYTSKSLCETDN</sequence>
<dbReference type="KEGG" id="yew:CH47_3890"/>
<dbReference type="RefSeq" id="WP_005174523.1">
    <property type="nucleotide sequence ID" value="NZ_CAADJK010000001.1"/>
</dbReference>
<name>A0A0T9SLV0_YEREN</name>
<evidence type="ECO:0000313" key="2">
    <source>
        <dbReference type="Proteomes" id="UP000048841"/>
    </source>
</evidence>
<dbReference type="GeneID" id="82551941"/>